<organism evidence="1">
    <name type="scientific">Staphylococcus aureus subsp. aureus MN8</name>
    <dbReference type="NCBI Taxonomy" id="548470"/>
    <lineage>
        <taxon>Bacteria</taxon>
        <taxon>Bacillati</taxon>
        <taxon>Bacillota</taxon>
        <taxon>Bacilli</taxon>
        <taxon>Bacillales</taxon>
        <taxon>Staphylococcaceae</taxon>
        <taxon>Staphylococcus</taxon>
    </lineage>
</organism>
<dbReference type="Proteomes" id="UP000003455">
    <property type="component" value="Chromosome"/>
</dbReference>
<dbReference type="HOGENOM" id="CLU_3189201_0_0_9"/>
<comment type="caution">
    <text evidence="1">The sequence shown here is derived from an EMBL/GenBank/DDBJ whole genome shotgun (WGS) entry which is preliminary data.</text>
</comment>
<sequence>MSMKGDLIDDFKIQNLRGERTINDAAKHNRNEKTGASPYEGIRTCL</sequence>
<gene>
    <name evidence="1" type="ORF">HMPREF0769_10291</name>
</gene>
<protein>
    <submittedName>
        <fullName evidence="1">Uncharacterized protein</fullName>
    </submittedName>
</protein>
<accession>A0A0E1XA95</accession>
<evidence type="ECO:0000313" key="1">
    <source>
        <dbReference type="EMBL" id="EFH96289.1"/>
    </source>
</evidence>
<reference evidence="1" key="1">
    <citation type="submission" date="2010-05" db="EMBL/GenBank/DDBJ databases">
        <authorList>
            <person name="Muzny D."/>
            <person name="Qin X."/>
            <person name="Buhay C."/>
            <person name="Dugan-Rocha S."/>
            <person name="Ding Y."/>
            <person name="Chen G."/>
            <person name="Hawes A."/>
            <person name="Holder M."/>
            <person name="Jhangiani S."/>
            <person name="Johnson A."/>
            <person name="Khan Z."/>
            <person name="Li Z."/>
            <person name="Liu W."/>
            <person name="Liu X."/>
            <person name="Perez L."/>
            <person name="Shen H."/>
            <person name="Wang Q."/>
            <person name="Watt J."/>
            <person name="Xi L."/>
            <person name="Xin Y."/>
            <person name="Zhou J."/>
            <person name="Deng J."/>
            <person name="Jiang H."/>
            <person name="Liu Y."/>
            <person name="Qu J."/>
            <person name="Song X.-Z."/>
            <person name="Zhang L."/>
            <person name="Villasana D."/>
            <person name="Johnson A."/>
            <person name="Liu J."/>
            <person name="Liyanage D."/>
            <person name="Lorensuhewa L."/>
            <person name="Robinson T."/>
            <person name="Song A."/>
            <person name="Song B.-B."/>
            <person name="Dinh H."/>
            <person name="Thornton R."/>
            <person name="Coyle M."/>
            <person name="Francisco L."/>
            <person name="Jackson L."/>
            <person name="Javaid M."/>
            <person name="Korchina V."/>
            <person name="Kovar C."/>
            <person name="Mata R."/>
            <person name="Mathew T."/>
            <person name="Ngo R."/>
            <person name="Nguyen L."/>
            <person name="Nguyen N."/>
            <person name="Okwuonu G."/>
            <person name="Ongeri F."/>
            <person name="Pham C."/>
            <person name="Simmons D."/>
            <person name="Wilczek-Boney K."/>
            <person name="Hale W."/>
            <person name="Jakkamsetti A."/>
            <person name="Pham P."/>
            <person name="Ruth R."/>
            <person name="San Lucas F."/>
            <person name="Warren J."/>
            <person name="Zhang J."/>
            <person name="Zhao Z."/>
            <person name="Zhou C."/>
            <person name="Zhu D."/>
            <person name="Lee S."/>
            <person name="Bess C."/>
            <person name="Blankenburg K."/>
            <person name="Forbes L."/>
            <person name="Fu Q."/>
            <person name="Gubbala S."/>
            <person name="Hirani K."/>
            <person name="Jayaseelan J.C."/>
            <person name="Lara F."/>
            <person name="Munidasa M."/>
            <person name="Palculict T."/>
            <person name="Patil S."/>
            <person name="Pu L.-L."/>
            <person name="Saada N."/>
            <person name="Tang L."/>
            <person name="Weissenberger G."/>
            <person name="Zhu Y."/>
            <person name="Hemphill L."/>
            <person name="Shang Y."/>
            <person name="Youmans B."/>
            <person name="Ayvaz T."/>
            <person name="Ross M."/>
            <person name="Santibanez J."/>
            <person name="Aqrawi P."/>
            <person name="Gross S."/>
            <person name="Joshi V."/>
            <person name="Fowler G."/>
            <person name="Nazareth L."/>
            <person name="Reid J."/>
            <person name="Worley K."/>
            <person name="Petrosino J."/>
            <person name="Highlander S."/>
            <person name="Gibbs R."/>
        </authorList>
    </citation>
    <scope>NUCLEOTIDE SEQUENCE [LARGE SCALE GENOMIC DNA]</scope>
    <source>
        <strain evidence="1">MN8</strain>
    </source>
</reference>
<dbReference type="AlphaFoldDB" id="A0A0E1XA95"/>
<name>A0A0E1XA95_STAAU</name>
<dbReference type="EMBL" id="ACJA02000001">
    <property type="protein sequence ID" value="EFH96289.1"/>
    <property type="molecule type" value="Genomic_DNA"/>
</dbReference>
<proteinExistence type="predicted"/>